<dbReference type="GO" id="GO:0006826">
    <property type="term" value="P:iron ion transport"/>
    <property type="evidence" value="ECO:0007669"/>
    <property type="project" value="InterPro"/>
</dbReference>
<evidence type="ECO:0000259" key="15">
    <source>
        <dbReference type="PROSITE" id="PS50905"/>
    </source>
</evidence>
<dbReference type="GO" id="GO:0005764">
    <property type="term" value="C:lysosome"/>
    <property type="evidence" value="ECO:0007669"/>
    <property type="project" value="UniProtKB-SubCell"/>
</dbReference>
<evidence type="ECO:0000256" key="3">
    <source>
        <dbReference type="ARBA" id="ARBA00007513"/>
    </source>
</evidence>
<feature type="region of interest" description="Disordered" evidence="14">
    <location>
        <begin position="145"/>
        <end position="164"/>
    </location>
</feature>
<dbReference type="SUPFAM" id="SSF47240">
    <property type="entry name" value="Ferritin-like"/>
    <property type="match status" value="1"/>
</dbReference>
<dbReference type="GeneID" id="113929243"/>
<dbReference type="InterPro" id="IPR014034">
    <property type="entry name" value="Ferritin_CS"/>
</dbReference>
<evidence type="ECO:0000256" key="4">
    <source>
        <dbReference type="ARBA" id="ARBA00022434"/>
    </source>
</evidence>
<keyword evidence="7 12" id="KW-0408">Iron</keyword>
<dbReference type="PANTHER" id="PTHR11431:SF37">
    <property type="entry name" value="FERRITIN HEAVY CHAIN"/>
    <property type="match status" value="1"/>
</dbReference>
<protein>
    <recommendedName>
        <fullName evidence="13">Ferritin</fullName>
    </recommendedName>
</protein>
<dbReference type="AlphaFoldDB" id="A0A6P9FDK0"/>
<comment type="subcellular location">
    <subcellularLocation>
        <location evidence="2">Cytoplasmic vesicle</location>
        <location evidence="2">Autophagosome</location>
    </subcellularLocation>
    <subcellularLocation>
        <location evidence="1">Lysosome</location>
    </subcellularLocation>
</comment>
<feature type="binding site" evidence="12">
    <location>
        <position position="253"/>
    </location>
    <ligand>
        <name>Fe cation</name>
        <dbReference type="ChEBI" id="CHEBI:24875"/>
        <label>1</label>
    </ligand>
</feature>
<evidence type="ECO:0000256" key="5">
    <source>
        <dbReference type="ARBA" id="ARBA00022723"/>
    </source>
</evidence>
<evidence type="ECO:0000256" key="2">
    <source>
        <dbReference type="ARBA" id="ARBA00004419"/>
    </source>
</evidence>
<evidence type="ECO:0000256" key="13">
    <source>
        <dbReference type="RuleBase" id="RU361145"/>
    </source>
</evidence>
<dbReference type="GO" id="GO:0005776">
    <property type="term" value="C:autophagosome"/>
    <property type="evidence" value="ECO:0007669"/>
    <property type="project" value="UniProtKB-SubCell"/>
</dbReference>
<evidence type="ECO:0000256" key="12">
    <source>
        <dbReference type="PIRSR" id="PIRSR601519-1"/>
    </source>
</evidence>
<feature type="compositionally biased region" description="Polar residues" evidence="14">
    <location>
        <begin position="145"/>
        <end position="155"/>
    </location>
</feature>
<evidence type="ECO:0000256" key="6">
    <source>
        <dbReference type="ARBA" id="ARBA00023002"/>
    </source>
</evidence>
<accession>A0A6P9FDK0</accession>
<organism evidence="16 17">
    <name type="scientific">Zalophus californianus</name>
    <name type="common">California sealion</name>
    <dbReference type="NCBI Taxonomy" id="9704"/>
    <lineage>
        <taxon>Eukaryota</taxon>
        <taxon>Metazoa</taxon>
        <taxon>Chordata</taxon>
        <taxon>Craniata</taxon>
        <taxon>Vertebrata</taxon>
        <taxon>Euteleostomi</taxon>
        <taxon>Mammalia</taxon>
        <taxon>Eutheria</taxon>
        <taxon>Laurasiatheria</taxon>
        <taxon>Carnivora</taxon>
        <taxon>Caniformia</taxon>
        <taxon>Pinnipedia</taxon>
        <taxon>Otariidae</taxon>
        <taxon>Zalophus</taxon>
    </lineage>
</organism>
<dbReference type="InterPro" id="IPR009040">
    <property type="entry name" value="Ferritin-like_diiron"/>
</dbReference>
<dbReference type="GO" id="GO:0004322">
    <property type="term" value="F:ferroxidase activity"/>
    <property type="evidence" value="ECO:0007669"/>
    <property type="project" value="UniProtKB-EC"/>
</dbReference>
<dbReference type="KEGG" id="zca:113929243"/>
<feature type="binding site" evidence="12">
    <location>
        <position position="298"/>
    </location>
    <ligand>
        <name>Fe cation</name>
        <dbReference type="ChEBI" id="CHEBI:24875"/>
        <label>1</label>
    </ligand>
</feature>
<dbReference type="FunFam" id="1.20.1260.10:FF:000016">
    <property type="entry name" value="Ferritin heavy chain"/>
    <property type="match status" value="1"/>
</dbReference>
<gene>
    <name evidence="17" type="primary">LOC113929243</name>
</gene>
<feature type="binding site" evidence="12">
    <location>
        <position position="332"/>
    </location>
    <ligand>
        <name>Fe cation</name>
        <dbReference type="ChEBI" id="CHEBI:24875"/>
        <label>1</label>
    </ligand>
</feature>
<dbReference type="Proteomes" id="UP000515165">
    <property type="component" value="Chromosome 5"/>
</dbReference>
<feature type="binding site" evidence="12">
    <location>
        <position position="256"/>
    </location>
    <ligand>
        <name>Fe cation</name>
        <dbReference type="ChEBI" id="CHEBI:24875"/>
        <label>1</label>
    </ligand>
</feature>
<comment type="subunit">
    <text evidence="9">Oligomer of 24 subunits. There are two types of subunits: L (light) chain and H (heavy) chain. The major chain can be light or heavy, depending on the species and tissue type. The functional molecule forms a roughly spherical shell with a diameter of 12 nm and contains a central cavity into which the insoluble mineral iron core is deposited. Interacts with NCOA4; NCOA4 promotes targeting of the iron-binding ferritin complex to autolysosomes following starvation or iron depletion.</text>
</comment>
<feature type="binding site" evidence="12">
    <location>
        <position position="218"/>
    </location>
    <ligand>
        <name>Fe cation</name>
        <dbReference type="ChEBI" id="CHEBI:24875"/>
        <label>1</label>
    </ligand>
</feature>
<evidence type="ECO:0000256" key="14">
    <source>
        <dbReference type="SAM" id="MobiDB-lite"/>
    </source>
</evidence>
<dbReference type="InterPro" id="IPR001519">
    <property type="entry name" value="Ferritin"/>
</dbReference>
<dbReference type="PROSITE" id="PS50905">
    <property type="entry name" value="FERRITIN_LIKE"/>
    <property type="match status" value="1"/>
</dbReference>
<evidence type="ECO:0000256" key="11">
    <source>
        <dbReference type="ARBA" id="ARBA00047990"/>
    </source>
</evidence>
<proteinExistence type="inferred from homology"/>
<keyword evidence="6" id="KW-0560">Oxidoreductase</keyword>
<keyword evidence="4 13" id="KW-0409">Iron storage</keyword>
<evidence type="ECO:0000256" key="8">
    <source>
        <dbReference type="ARBA" id="ARBA00023228"/>
    </source>
</evidence>
<dbReference type="PROSITE" id="PS00540">
    <property type="entry name" value="FERRITIN_1"/>
    <property type="match status" value="1"/>
</dbReference>
<dbReference type="RefSeq" id="XP_035583431.1">
    <property type="nucleotide sequence ID" value="XM_035727538.1"/>
</dbReference>
<dbReference type="GO" id="GO:0006879">
    <property type="term" value="P:intracellular iron ion homeostasis"/>
    <property type="evidence" value="ECO:0007669"/>
    <property type="project" value="UniProtKB-KW"/>
</dbReference>
<evidence type="ECO:0000256" key="10">
    <source>
        <dbReference type="ARBA" id="ARBA00045964"/>
    </source>
</evidence>
<evidence type="ECO:0000256" key="7">
    <source>
        <dbReference type="ARBA" id="ARBA00023004"/>
    </source>
</evidence>
<dbReference type="InterPro" id="IPR008331">
    <property type="entry name" value="Ferritin_DPS_dom"/>
</dbReference>
<dbReference type="GO" id="GO:0008199">
    <property type="term" value="F:ferric iron binding"/>
    <property type="evidence" value="ECO:0007669"/>
    <property type="project" value="InterPro"/>
</dbReference>
<comment type="function">
    <text evidence="13">Stores iron in a soluble, non-toxic, readily available form. Important for iron homeostasis. Iron is taken up in the ferrous form and deposited as ferric hydroxides after oxidation.</text>
</comment>
<dbReference type="CDD" id="cd01056">
    <property type="entry name" value="Euk_Ferritin"/>
    <property type="match status" value="1"/>
</dbReference>
<sequence length="373" mass="41139">MSDQYIVLDFVLPKNVCKAAGLRRGLGPPRHSTQLSIIRPCGGRSPAVHLPAPAATPGLQGPQLLHGAGAPHGEPQPFPTSMRDIHGLMTGNADLLGLACSLVRISAHVPLAYGSCISFTTVPHFSQEEDRLSAESRRGFLLQQCSDGSRRSSPTRAGRSGPALRHLFVAPSDRSKAPAAARRRLFSATAMMTASPLQVRLNDHQDSEAAINRQINLELYASSVYLSMSDYFDRDDVALKNFAKYFLHQSHEEREHAEKLMKLQNQRGGRIVLQDIKKPDRDDWENGLNAMECALHLEKSVHQSLLELHKLATDKSDPHSCDFIETHYLNEQVKSIKELGDHVTNLRKMGAPESGMAEYLFDKHTLGNSGSES</sequence>
<comment type="catalytic activity">
    <reaction evidence="11">
        <text>4 Fe(2+) + O2 + 4 H(+) = 4 Fe(3+) + 2 H2O</text>
        <dbReference type="Rhea" id="RHEA:11148"/>
        <dbReference type="ChEBI" id="CHEBI:15377"/>
        <dbReference type="ChEBI" id="CHEBI:15378"/>
        <dbReference type="ChEBI" id="CHEBI:15379"/>
        <dbReference type="ChEBI" id="CHEBI:29033"/>
        <dbReference type="ChEBI" id="CHEBI:29034"/>
        <dbReference type="EC" id="1.16.3.1"/>
    </reaction>
</comment>
<dbReference type="GO" id="GO:0008198">
    <property type="term" value="F:ferrous iron binding"/>
    <property type="evidence" value="ECO:0007669"/>
    <property type="project" value="TreeGrafter"/>
</dbReference>
<evidence type="ECO:0000256" key="1">
    <source>
        <dbReference type="ARBA" id="ARBA00004371"/>
    </source>
</evidence>
<reference evidence="17" key="1">
    <citation type="submission" date="2025-08" db="UniProtKB">
        <authorList>
            <consortium name="RefSeq"/>
        </authorList>
    </citation>
    <scope>IDENTIFICATION</scope>
    <source>
        <tissue evidence="17">Blood</tissue>
    </source>
</reference>
<dbReference type="InterPro" id="IPR012347">
    <property type="entry name" value="Ferritin-like"/>
</dbReference>
<dbReference type="InterPro" id="IPR009078">
    <property type="entry name" value="Ferritin-like_SF"/>
</dbReference>
<feature type="domain" description="Ferritin-like diiron" evidence="15">
    <location>
        <begin position="201"/>
        <end position="350"/>
    </location>
</feature>
<dbReference type="OrthoDB" id="186462at2759"/>
<name>A0A6P9FDK0_ZALCA</name>
<dbReference type="PANTHER" id="PTHR11431">
    <property type="entry name" value="FERRITIN"/>
    <property type="match status" value="1"/>
</dbReference>
<dbReference type="Gene3D" id="1.20.1260.10">
    <property type="match status" value="1"/>
</dbReference>
<keyword evidence="8" id="KW-0458">Lysosome</keyword>
<keyword evidence="5 12" id="KW-0479">Metal-binding</keyword>
<evidence type="ECO:0000256" key="9">
    <source>
        <dbReference type="ARBA" id="ARBA00044959"/>
    </source>
</evidence>
<comment type="similarity">
    <text evidence="3 13">Belongs to the ferritin family.</text>
</comment>
<comment type="function">
    <text evidence="10">Stores iron in a soluble, non-toxic, readily available form. Important for iron homeostasis. Has ferroxidase activity. Iron is taken up in the ferrous form and deposited as ferric hydroxides after oxidation. Also plays a role in delivery of iron to cells. Mediates iron uptake in capsule cells of the developing kidney. Delivery to lysosomes is mediated by the cargo receptor NCOA4 for autophagic degradation and release of iron.</text>
</comment>
<keyword evidence="16" id="KW-1185">Reference proteome</keyword>
<evidence type="ECO:0000313" key="16">
    <source>
        <dbReference type="Proteomes" id="UP000515165"/>
    </source>
</evidence>
<dbReference type="Pfam" id="PF00210">
    <property type="entry name" value="Ferritin"/>
    <property type="match status" value="1"/>
</dbReference>
<evidence type="ECO:0000313" key="17">
    <source>
        <dbReference type="RefSeq" id="XP_035583431.1"/>
    </source>
</evidence>